<dbReference type="SUPFAM" id="SSF53474">
    <property type="entry name" value="alpha/beta-Hydrolases"/>
    <property type="match status" value="1"/>
</dbReference>
<keyword evidence="2" id="KW-0964">Secreted</keyword>
<comment type="subcellular location">
    <subcellularLocation>
        <location evidence="1">Secreted</location>
    </subcellularLocation>
</comment>
<keyword evidence="5" id="KW-0378">Hydrolase</keyword>
<evidence type="ECO:0000256" key="5">
    <source>
        <dbReference type="ARBA" id="ARBA00022801"/>
    </source>
</evidence>
<evidence type="ECO:0000256" key="7">
    <source>
        <dbReference type="ARBA" id="ARBA00023326"/>
    </source>
</evidence>
<evidence type="ECO:0000256" key="6">
    <source>
        <dbReference type="ARBA" id="ARBA00023277"/>
    </source>
</evidence>
<evidence type="ECO:0000313" key="10">
    <source>
        <dbReference type="EMBL" id="PRP86157.1"/>
    </source>
</evidence>
<dbReference type="PANTHER" id="PTHR38050">
    <property type="match status" value="1"/>
</dbReference>
<dbReference type="PANTHER" id="PTHR38050:SF2">
    <property type="entry name" value="FERULOYL ESTERASE C-RELATED"/>
    <property type="match status" value="1"/>
</dbReference>
<evidence type="ECO:0000256" key="3">
    <source>
        <dbReference type="ARBA" id="ARBA00022651"/>
    </source>
</evidence>
<evidence type="ECO:0000256" key="1">
    <source>
        <dbReference type="ARBA" id="ARBA00004613"/>
    </source>
</evidence>
<feature type="signal peptide" evidence="9">
    <location>
        <begin position="1"/>
        <end position="16"/>
    </location>
</feature>
<dbReference type="Gene3D" id="3.40.50.1820">
    <property type="entry name" value="alpha/beta hydrolase"/>
    <property type="match status" value="1"/>
</dbReference>
<evidence type="ECO:0000256" key="9">
    <source>
        <dbReference type="SAM" id="SignalP"/>
    </source>
</evidence>
<keyword evidence="11" id="KW-1185">Reference proteome</keyword>
<keyword evidence="7" id="KW-0624">Polysaccharide degradation</keyword>
<dbReference type="GO" id="GO:0030600">
    <property type="term" value="F:feruloyl esterase activity"/>
    <property type="evidence" value="ECO:0007669"/>
    <property type="project" value="InterPro"/>
</dbReference>
<organism evidence="10 11">
    <name type="scientific">Planoprotostelium fungivorum</name>
    <dbReference type="NCBI Taxonomy" id="1890364"/>
    <lineage>
        <taxon>Eukaryota</taxon>
        <taxon>Amoebozoa</taxon>
        <taxon>Evosea</taxon>
        <taxon>Variosea</taxon>
        <taxon>Cavosteliida</taxon>
        <taxon>Cavosteliaceae</taxon>
        <taxon>Planoprotostelium</taxon>
    </lineage>
</organism>
<feature type="compositionally biased region" description="Low complexity" evidence="8">
    <location>
        <begin position="114"/>
        <end position="126"/>
    </location>
</feature>
<gene>
    <name evidence="10" type="ORF">PROFUN_03144</name>
</gene>
<dbReference type="InterPro" id="IPR043595">
    <property type="entry name" value="FaeB/C/D"/>
</dbReference>
<evidence type="ECO:0000256" key="2">
    <source>
        <dbReference type="ARBA" id="ARBA00022525"/>
    </source>
</evidence>
<evidence type="ECO:0000256" key="4">
    <source>
        <dbReference type="ARBA" id="ARBA00022729"/>
    </source>
</evidence>
<sequence length="413" mass="44962">MKKQLILAALLLCVGADVTCPSADGNTWSVSDRSFRIRCGVNHAGVVLSTSLTHSFEDCLQLCSLDSRCVGINHSGSVCHLKSSIDDTLSIASKWSAASLVASTRSRKTKTRSSTKTTITASSTSPLPTSSLISGCGASLPKGMKPGGPSQTFSIITADGRNRTYILYIPTQYASSTPSPLIFGFHGLGANSHDIEQQTRFSQSKVNVDHIAVYPDGWEHHWEGAPYSTPKLSDVSFVEQLLHHLQGQLCIDTRRVYATGHSNGGGFTGTLACNPSASNFIAAFAAHSGAFYQATKPSPCQSDQVLIRCQPSRPLPFMEIHGDKDPQIPYLGGVHNGECMPSVPHYVSEWGIRNKDTENEKVQLPQGNVRYTWGKKDRVVHIMVKGLDHSWANQFHNFTAGPVILDFFRKWSL</sequence>
<dbReference type="InParanoid" id="A0A2P6NQC4"/>
<evidence type="ECO:0000256" key="8">
    <source>
        <dbReference type="SAM" id="MobiDB-lite"/>
    </source>
</evidence>
<dbReference type="STRING" id="1890364.A0A2P6NQC4"/>
<evidence type="ECO:0000313" key="11">
    <source>
        <dbReference type="Proteomes" id="UP000241769"/>
    </source>
</evidence>
<keyword evidence="6" id="KW-0119">Carbohydrate metabolism</keyword>
<protein>
    <submittedName>
        <fullName evidence="10">Putative ferulic acid esterase (FaeA)</fullName>
    </submittedName>
</protein>
<name>A0A2P6NQC4_9EUKA</name>
<dbReference type="OrthoDB" id="424610at2759"/>
<proteinExistence type="predicted"/>
<dbReference type="AlphaFoldDB" id="A0A2P6NQC4"/>
<dbReference type="GO" id="GO:0045493">
    <property type="term" value="P:xylan catabolic process"/>
    <property type="evidence" value="ECO:0007669"/>
    <property type="project" value="UniProtKB-KW"/>
</dbReference>
<reference evidence="10 11" key="1">
    <citation type="journal article" date="2018" name="Genome Biol. Evol.">
        <title>Multiple Roots of Fruiting Body Formation in Amoebozoa.</title>
        <authorList>
            <person name="Hillmann F."/>
            <person name="Forbes G."/>
            <person name="Novohradska S."/>
            <person name="Ferling I."/>
            <person name="Riege K."/>
            <person name="Groth M."/>
            <person name="Westermann M."/>
            <person name="Marz M."/>
            <person name="Spaller T."/>
            <person name="Winckler T."/>
            <person name="Schaap P."/>
            <person name="Glockner G."/>
        </authorList>
    </citation>
    <scope>NUCLEOTIDE SEQUENCE [LARGE SCALE GENOMIC DNA]</scope>
    <source>
        <strain evidence="10 11">Jena</strain>
    </source>
</reference>
<comment type="caution">
    <text evidence="10">The sequence shown here is derived from an EMBL/GenBank/DDBJ whole genome shotgun (WGS) entry which is preliminary data.</text>
</comment>
<keyword evidence="3" id="KW-0858">Xylan degradation</keyword>
<dbReference type="EMBL" id="MDYQ01000035">
    <property type="protein sequence ID" value="PRP86157.1"/>
    <property type="molecule type" value="Genomic_DNA"/>
</dbReference>
<feature type="chain" id="PRO_5015184627" evidence="9">
    <location>
        <begin position="17"/>
        <end position="413"/>
    </location>
</feature>
<feature type="region of interest" description="Disordered" evidence="8">
    <location>
        <begin position="106"/>
        <end position="126"/>
    </location>
</feature>
<dbReference type="InterPro" id="IPR029058">
    <property type="entry name" value="AB_hydrolase_fold"/>
</dbReference>
<dbReference type="Proteomes" id="UP000241769">
    <property type="component" value="Unassembled WGS sequence"/>
</dbReference>
<keyword evidence="4 9" id="KW-0732">Signal</keyword>
<accession>A0A2P6NQC4</accession>
<dbReference type="GO" id="GO:0005576">
    <property type="term" value="C:extracellular region"/>
    <property type="evidence" value="ECO:0007669"/>
    <property type="project" value="UniProtKB-SubCell"/>
</dbReference>